<dbReference type="HOGENOM" id="CLU_051638_10_2_10"/>
<comment type="caution">
    <text evidence="5">The sequence shown here is derived from an EMBL/GenBank/DDBJ whole genome shotgun (WGS) entry which is preliminary data.</text>
</comment>
<dbReference type="GO" id="GO:0009001">
    <property type="term" value="F:serine O-acetyltransferase activity"/>
    <property type="evidence" value="ECO:0007669"/>
    <property type="project" value="InterPro"/>
</dbReference>
<dbReference type="GO" id="GO:0006535">
    <property type="term" value="P:cysteine biosynthetic process from serine"/>
    <property type="evidence" value="ECO:0007669"/>
    <property type="project" value="InterPro"/>
</dbReference>
<dbReference type="PROSITE" id="PS00101">
    <property type="entry name" value="HEXAPEP_TRANSFERASES"/>
    <property type="match status" value="1"/>
</dbReference>
<dbReference type="Proteomes" id="UP000005819">
    <property type="component" value="Unassembled WGS sequence"/>
</dbReference>
<keyword evidence="6" id="KW-1185">Reference proteome</keyword>
<dbReference type="InterPro" id="IPR045304">
    <property type="entry name" value="LbH_SAT"/>
</dbReference>
<evidence type="ECO:0000313" key="5">
    <source>
        <dbReference type="EMBL" id="EDS04233.1"/>
    </source>
</evidence>
<gene>
    <name evidence="5" type="ORF">ALIPUT_00104</name>
</gene>
<dbReference type="Gene3D" id="2.160.10.10">
    <property type="entry name" value="Hexapeptide repeat proteins"/>
    <property type="match status" value="1"/>
</dbReference>
<evidence type="ECO:0000256" key="4">
    <source>
        <dbReference type="ARBA" id="ARBA00023315"/>
    </source>
</evidence>
<evidence type="ECO:0000256" key="1">
    <source>
        <dbReference type="ARBA" id="ARBA00007274"/>
    </source>
</evidence>
<dbReference type="GeneID" id="73803218"/>
<proteinExistence type="inferred from homology"/>
<organism evidence="5 6">
    <name type="scientific">Alistipes putredinis DSM 17216</name>
    <dbReference type="NCBI Taxonomy" id="445970"/>
    <lineage>
        <taxon>Bacteria</taxon>
        <taxon>Pseudomonadati</taxon>
        <taxon>Bacteroidota</taxon>
        <taxon>Bacteroidia</taxon>
        <taxon>Bacteroidales</taxon>
        <taxon>Rikenellaceae</taxon>
        <taxon>Alistipes</taxon>
    </lineage>
</organism>
<dbReference type="InterPro" id="IPR011004">
    <property type="entry name" value="Trimer_LpxA-like_sf"/>
</dbReference>
<protein>
    <submittedName>
        <fullName evidence="5">Bacterial transferase hexapeptide repeat protein</fullName>
    </submittedName>
</protein>
<dbReference type="eggNOG" id="COG1045">
    <property type="taxonomic scope" value="Bacteria"/>
</dbReference>
<dbReference type="CDD" id="cd03354">
    <property type="entry name" value="LbH_SAT"/>
    <property type="match status" value="1"/>
</dbReference>
<evidence type="ECO:0000256" key="3">
    <source>
        <dbReference type="ARBA" id="ARBA00022737"/>
    </source>
</evidence>
<accession>B0MTP9</accession>
<reference evidence="5" key="1">
    <citation type="submission" date="2007-10" db="EMBL/GenBank/DDBJ databases">
        <authorList>
            <person name="Fulton L."/>
            <person name="Clifton S."/>
            <person name="Fulton B."/>
            <person name="Xu J."/>
            <person name="Minx P."/>
            <person name="Pepin K.H."/>
            <person name="Johnson M."/>
            <person name="Thiruvilangam P."/>
            <person name="Bhonagiri V."/>
            <person name="Nash W.E."/>
            <person name="Mardis E.R."/>
            <person name="Wilson R.K."/>
        </authorList>
    </citation>
    <scope>NUCLEOTIDE SEQUENCE [LARGE SCALE GENOMIC DNA]</scope>
    <source>
        <strain evidence="5">DSM 17216</strain>
    </source>
</reference>
<evidence type="ECO:0000256" key="2">
    <source>
        <dbReference type="ARBA" id="ARBA00022679"/>
    </source>
</evidence>
<dbReference type="RefSeq" id="WP_004328929.1">
    <property type="nucleotide sequence ID" value="NZ_DS499579.1"/>
</dbReference>
<dbReference type="GO" id="GO:0005737">
    <property type="term" value="C:cytoplasm"/>
    <property type="evidence" value="ECO:0007669"/>
    <property type="project" value="InterPro"/>
</dbReference>
<dbReference type="EMBL" id="ABFK02000016">
    <property type="protein sequence ID" value="EDS04233.1"/>
    <property type="molecule type" value="Genomic_DNA"/>
</dbReference>
<dbReference type="InterPro" id="IPR001451">
    <property type="entry name" value="Hexapep"/>
</dbReference>
<comment type="similarity">
    <text evidence="1">Belongs to the transferase hexapeptide repeat family.</text>
</comment>
<dbReference type="PANTHER" id="PTHR42811">
    <property type="entry name" value="SERINE ACETYLTRANSFERASE"/>
    <property type="match status" value="1"/>
</dbReference>
<keyword evidence="4" id="KW-0012">Acyltransferase</keyword>
<dbReference type="PIRSF" id="PIRSF000441">
    <property type="entry name" value="CysE"/>
    <property type="match status" value="1"/>
</dbReference>
<dbReference type="InterPro" id="IPR018357">
    <property type="entry name" value="Hexapep_transf_CS"/>
</dbReference>
<dbReference type="OrthoDB" id="9814490at2"/>
<keyword evidence="3" id="KW-0677">Repeat</keyword>
<keyword evidence="2 5" id="KW-0808">Transferase</keyword>
<sequence>MWQVNLLLYGAYIGFDVRIKSKITFPHDLFGVFISERAVIGENCVIFQQVTIGSNTLPDSQRPGAPVIGDNVYIGAGVKIIGGVKVGNNVRIGANAVIFTDVPDNCVAVVNGVRTIHKSEPLDNRFMPISKLKESE</sequence>
<reference evidence="5" key="2">
    <citation type="submission" date="2013-09" db="EMBL/GenBank/DDBJ databases">
        <title>Draft genome sequence of Alistipes putredinis (DSM 17216).</title>
        <authorList>
            <person name="Sudarsanam P."/>
            <person name="Ley R."/>
            <person name="Guruge J."/>
            <person name="Turnbaugh P.J."/>
            <person name="Mahowald M."/>
            <person name="Liep D."/>
            <person name="Gordon J."/>
        </authorList>
    </citation>
    <scope>NUCLEOTIDE SEQUENCE</scope>
    <source>
        <strain evidence="5">DSM 17216</strain>
    </source>
</reference>
<evidence type="ECO:0000313" key="6">
    <source>
        <dbReference type="Proteomes" id="UP000005819"/>
    </source>
</evidence>
<dbReference type="Pfam" id="PF00132">
    <property type="entry name" value="Hexapep"/>
    <property type="match status" value="1"/>
</dbReference>
<name>B0MTP9_9BACT</name>
<dbReference type="InterPro" id="IPR005881">
    <property type="entry name" value="Ser_O-AcTrfase"/>
</dbReference>
<dbReference type="SUPFAM" id="SSF51161">
    <property type="entry name" value="Trimeric LpxA-like enzymes"/>
    <property type="match status" value="1"/>
</dbReference>
<dbReference type="AlphaFoldDB" id="B0MTP9"/>